<keyword evidence="2" id="KW-0238">DNA-binding</keyword>
<gene>
    <name evidence="6" type="ORF">RxyAA322_22620</name>
</gene>
<dbReference type="GO" id="GO:0003700">
    <property type="term" value="F:DNA-binding transcription factor activity"/>
    <property type="evidence" value="ECO:0007669"/>
    <property type="project" value="InterPro"/>
</dbReference>
<sequence length="555" mass="61100">MVTVGKNARPVRRDGPMYQQVRQDLLARIRRGEFPPGSLLPSENQICEQYGVSVTTARRAFLELVKEGVVRRRAGVGTMVTPRVRRARIAFASIDYTGDAWRHIPSVIGEMFAGIGEHAWRRDAVLEIVGVEDEEAEGYLRRVTERRSVDGLLLRVANDIRGEHLDILERAGMPYVLIKRHIPGRRMNCVISDDVTGARMATTHLLELGHRRIGFVCGKPHLMLNRERLAGYREALEEYGVGFDEGLVRHEEHFTTEMGYRAVRSLLERPSRPSAVFVASDTMALGGYEAVWDLGLRIPEDVSIVGYDDIQAASVLQPPLTTVRTSYYDFGRLAAQLLLDLIEGREVAPQRRVIHPTLVLRGSTRRLSPKKREAKRAATPQPHRQPPPSGRLSGLGLLCSGLEPALRQEVVRACAAEGALPLAGEETPPELWVQGLSLWQDLGTNLRRALERGRMALRRMGEGGVLVYVASAMSPDPSLGGIEHEAVRAGLERVVRVLAAEGAAKGVRVNALLCLADRHELQTERAAEVAGTVVFLASAAARSISGETLTLDGVP</sequence>
<evidence type="ECO:0000313" key="6">
    <source>
        <dbReference type="EMBL" id="BBL80408.1"/>
    </source>
</evidence>
<dbReference type="InterPro" id="IPR028082">
    <property type="entry name" value="Peripla_BP_I"/>
</dbReference>
<dbReference type="Pfam" id="PF13377">
    <property type="entry name" value="Peripla_BP_3"/>
    <property type="match status" value="1"/>
</dbReference>
<dbReference type="Pfam" id="PF00392">
    <property type="entry name" value="GntR"/>
    <property type="match status" value="1"/>
</dbReference>
<organism evidence="6 7">
    <name type="scientific">Rubrobacter xylanophilus</name>
    <dbReference type="NCBI Taxonomy" id="49319"/>
    <lineage>
        <taxon>Bacteria</taxon>
        <taxon>Bacillati</taxon>
        <taxon>Actinomycetota</taxon>
        <taxon>Rubrobacteria</taxon>
        <taxon>Rubrobacterales</taxon>
        <taxon>Rubrobacteraceae</taxon>
        <taxon>Rubrobacter</taxon>
    </lineage>
</organism>
<dbReference type="AlphaFoldDB" id="A0A510HKL3"/>
<name>A0A510HKL3_9ACTN</name>
<dbReference type="PANTHER" id="PTHR30146">
    <property type="entry name" value="LACI-RELATED TRANSCRIPTIONAL REPRESSOR"/>
    <property type="match status" value="1"/>
</dbReference>
<dbReference type="InterPro" id="IPR046335">
    <property type="entry name" value="LacI/GalR-like_sensor"/>
</dbReference>
<dbReference type="SUPFAM" id="SSF46785">
    <property type="entry name" value="Winged helix' DNA-binding domain"/>
    <property type="match status" value="1"/>
</dbReference>
<dbReference type="CDD" id="cd07377">
    <property type="entry name" value="WHTH_GntR"/>
    <property type="match status" value="1"/>
</dbReference>
<dbReference type="SUPFAM" id="SSF51735">
    <property type="entry name" value="NAD(P)-binding Rossmann-fold domains"/>
    <property type="match status" value="1"/>
</dbReference>
<feature type="domain" description="HTH gntR-type" evidence="5">
    <location>
        <begin position="15"/>
        <end position="83"/>
    </location>
</feature>
<evidence type="ECO:0000256" key="4">
    <source>
        <dbReference type="SAM" id="MobiDB-lite"/>
    </source>
</evidence>
<keyword evidence="1" id="KW-0805">Transcription regulation</keyword>
<dbReference type="Gene3D" id="1.10.10.10">
    <property type="entry name" value="Winged helix-like DNA-binding domain superfamily/Winged helix DNA-binding domain"/>
    <property type="match status" value="1"/>
</dbReference>
<dbReference type="Proteomes" id="UP000318065">
    <property type="component" value="Chromosome"/>
</dbReference>
<evidence type="ECO:0000313" key="7">
    <source>
        <dbReference type="Proteomes" id="UP000318065"/>
    </source>
</evidence>
<dbReference type="InterPro" id="IPR036291">
    <property type="entry name" value="NAD(P)-bd_dom_sf"/>
</dbReference>
<dbReference type="SMART" id="SM00345">
    <property type="entry name" value="HTH_GNTR"/>
    <property type="match status" value="1"/>
</dbReference>
<dbReference type="SUPFAM" id="SSF53822">
    <property type="entry name" value="Periplasmic binding protein-like I"/>
    <property type="match status" value="1"/>
</dbReference>
<dbReference type="EMBL" id="AP019791">
    <property type="protein sequence ID" value="BBL80408.1"/>
    <property type="molecule type" value="Genomic_DNA"/>
</dbReference>
<dbReference type="Gene3D" id="3.40.50.720">
    <property type="entry name" value="NAD(P)-binding Rossmann-like Domain"/>
    <property type="match status" value="1"/>
</dbReference>
<dbReference type="GO" id="GO:0000976">
    <property type="term" value="F:transcription cis-regulatory region binding"/>
    <property type="evidence" value="ECO:0007669"/>
    <property type="project" value="TreeGrafter"/>
</dbReference>
<dbReference type="CDD" id="cd05233">
    <property type="entry name" value="SDR_c"/>
    <property type="match status" value="1"/>
</dbReference>
<dbReference type="PROSITE" id="PS50949">
    <property type="entry name" value="HTH_GNTR"/>
    <property type="match status" value="1"/>
</dbReference>
<dbReference type="CDD" id="cd06267">
    <property type="entry name" value="PBP1_LacI_sugar_binding-like"/>
    <property type="match status" value="1"/>
</dbReference>
<feature type="region of interest" description="Disordered" evidence="4">
    <location>
        <begin position="365"/>
        <end position="393"/>
    </location>
</feature>
<feature type="compositionally biased region" description="Basic residues" evidence="4">
    <location>
        <begin position="365"/>
        <end position="374"/>
    </location>
</feature>
<evidence type="ECO:0000256" key="1">
    <source>
        <dbReference type="ARBA" id="ARBA00023015"/>
    </source>
</evidence>
<keyword evidence="3" id="KW-0804">Transcription</keyword>
<evidence type="ECO:0000259" key="5">
    <source>
        <dbReference type="PROSITE" id="PS50949"/>
    </source>
</evidence>
<evidence type="ECO:0000256" key="3">
    <source>
        <dbReference type="ARBA" id="ARBA00023163"/>
    </source>
</evidence>
<dbReference type="Gene3D" id="3.40.50.2300">
    <property type="match status" value="2"/>
</dbReference>
<dbReference type="InterPro" id="IPR036390">
    <property type="entry name" value="WH_DNA-bd_sf"/>
</dbReference>
<proteinExistence type="predicted"/>
<dbReference type="InterPro" id="IPR036388">
    <property type="entry name" value="WH-like_DNA-bd_sf"/>
</dbReference>
<evidence type="ECO:0000256" key="2">
    <source>
        <dbReference type="ARBA" id="ARBA00023125"/>
    </source>
</evidence>
<protein>
    <recommendedName>
        <fullName evidence="5">HTH gntR-type domain-containing protein</fullName>
    </recommendedName>
</protein>
<reference evidence="6" key="1">
    <citation type="journal article" date="2019" name="Microbiol. Resour. Announc.">
        <title>Complete Genome Sequence of Rubrobacter xylanophilus Strain AA3-22, Isolated from Arima Onsen in Japan.</title>
        <authorList>
            <person name="Tomariguchi N."/>
            <person name="Miyazaki K."/>
        </authorList>
    </citation>
    <scope>NUCLEOTIDE SEQUENCE [LARGE SCALE GENOMIC DNA]</scope>
    <source>
        <strain evidence="6">AA3-22</strain>
    </source>
</reference>
<dbReference type="PANTHER" id="PTHR30146:SF109">
    <property type="entry name" value="HTH-TYPE TRANSCRIPTIONAL REGULATOR GALS"/>
    <property type="match status" value="1"/>
</dbReference>
<keyword evidence="7" id="KW-1185">Reference proteome</keyword>
<accession>A0A510HKL3</accession>
<dbReference type="InterPro" id="IPR000524">
    <property type="entry name" value="Tscrpt_reg_HTH_GntR"/>
</dbReference>